<sequence length="882" mass="97909">MVSVFNALMAYGVEGFFGCPSVLYEAALVDFFENGSVRDGLVVSSVNGVPVEITEQLFAEAFELPMDGLSELLEIPKDKVFDARSLVSLTGEPVSTSGKKSQIKIEYRLLCDIMAKTISVKAGSFDAITTEIFLMLTEIVCGEAVPIQIIEPIPAAPADDEMEEQPADEVASENVEQPADEVAGETIVKEFDEQVIADIAQMGPDAEDHGVGAHDVEDQPAGTTVVEKQWFDLPYEDIFAQMDADRPVVTPRDTDEDMETIGAGTGVGYQQLHSFVTADSRTDAAADYFVEEPEEVEMSDDEQSVDERIDADEAMSLEDILLSIPVDVLLPSAGVDITKIILGKDIKIPGVDERTWYLASLPQIPVDDKGKEPLMEKDPVKGNPVKEKFLLILADIECLVQLREKVIDEVAKFFYSFSFKKLAELQIDDSYFAKEELVLSWAEAESTGVALQRRKYILLKYRELLIRKFLEATQMNFTLGDGLSTVYLKILDWLIDLHLFVLEELKDQSLAHGLRWEKTFCSKLFEGRTHDRGAVIARSNTNTKSSRWIRTMLRVDGTWVIEPCADYWKPIPREVSSNTVVIPSRISYVYTLPPVREFFKVMTKSLFSRLSTEDIRGSVASIVSARTSLRSVQTTPSSAASPHILSVADTDFVAQRVPMVLDQRPFSSSSSDESIHLDDPDTAATAFSLPAADTPDLTEELSQLRDSIEQIRDRVDDAKLKDTLLLHLHGIEQRFTARLDDQDRVLGALRKDSHNQKKLFSLDIKSSQKQLSAQAAAAALDTIDVRRVVKELDAKFTYLDEQGEDSSSRGPQPPPDNQGRGSGNTGGDNIRTTDIVDIFPSSTYREGRSRGRSGGRHSSGSKRKYYSSAGGPFRRSFEDWIG</sequence>
<dbReference type="EMBL" id="KV009393">
    <property type="protein sequence ID" value="KZV29319.1"/>
    <property type="molecule type" value="Genomic_DNA"/>
</dbReference>
<name>A0A2Z7BBZ0_9LAMI</name>
<proteinExistence type="predicted"/>
<evidence type="ECO:0000313" key="4">
    <source>
        <dbReference type="Proteomes" id="UP000250235"/>
    </source>
</evidence>
<feature type="coiled-coil region" evidence="1">
    <location>
        <begin position="694"/>
        <end position="721"/>
    </location>
</feature>
<reference evidence="3 4" key="1">
    <citation type="journal article" date="2015" name="Proc. Natl. Acad. Sci. U.S.A.">
        <title>The resurrection genome of Boea hygrometrica: A blueprint for survival of dehydration.</title>
        <authorList>
            <person name="Xiao L."/>
            <person name="Yang G."/>
            <person name="Zhang L."/>
            <person name="Yang X."/>
            <person name="Zhao S."/>
            <person name="Ji Z."/>
            <person name="Zhou Q."/>
            <person name="Hu M."/>
            <person name="Wang Y."/>
            <person name="Chen M."/>
            <person name="Xu Y."/>
            <person name="Jin H."/>
            <person name="Xiao X."/>
            <person name="Hu G."/>
            <person name="Bao F."/>
            <person name="Hu Y."/>
            <person name="Wan P."/>
            <person name="Li L."/>
            <person name="Deng X."/>
            <person name="Kuang T."/>
            <person name="Xiang C."/>
            <person name="Zhu J.K."/>
            <person name="Oliver M.J."/>
            <person name="He Y."/>
        </authorList>
    </citation>
    <scope>NUCLEOTIDE SEQUENCE [LARGE SCALE GENOMIC DNA]</scope>
    <source>
        <strain evidence="4">cv. XS01</strain>
    </source>
</reference>
<dbReference type="Proteomes" id="UP000250235">
    <property type="component" value="Unassembled WGS sequence"/>
</dbReference>
<accession>A0A2Z7BBZ0</accession>
<organism evidence="3 4">
    <name type="scientific">Dorcoceras hygrometricum</name>
    <dbReference type="NCBI Taxonomy" id="472368"/>
    <lineage>
        <taxon>Eukaryota</taxon>
        <taxon>Viridiplantae</taxon>
        <taxon>Streptophyta</taxon>
        <taxon>Embryophyta</taxon>
        <taxon>Tracheophyta</taxon>
        <taxon>Spermatophyta</taxon>
        <taxon>Magnoliopsida</taxon>
        <taxon>eudicotyledons</taxon>
        <taxon>Gunneridae</taxon>
        <taxon>Pentapetalae</taxon>
        <taxon>asterids</taxon>
        <taxon>lamiids</taxon>
        <taxon>Lamiales</taxon>
        <taxon>Gesneriaceae</taxon>
        <taxon>Didymocarpoideae</taxon>
        <taxon>Trichosporeae</taxon>
        <taxon>Loxocarpinae</taxon>
        <taxon>Dorcoceras</taxon>
    </lineage>
</organism>
<feature type="compositionally biased region" description="Basic residues" evidence="2">
    <location>
        <begin position="850"/>
        <end position="865"/>
    </location>
</feature>
<keyword evidence="1" id="KW-0175">Coiled coil</keyword>
<protein>
    <submittedName>
        <fullName evidence="3">Catalase</fullName>
    </submittedName>
</protein>
<gene>
    <name evidence="3" type="ORF">F511_34974</name>
</gene>
<dbReference type="AlphaFoldDB" id="A0A2Z7BBZ0"/>
<keyword evidence="4" id="KW-1185">Reference proteome</keyword>
<evidence type="ECO:0000256" key="1">
    <source>
        <dbReference type="SAM" id="Coils"/>
    </source>
</evidence>
<feature type="compositionally biased region" description="Acidic residues" evidence="2">
    <location>
        <begin position="159"/>
        <end position="171"/>
    </location>
</feature>
<feature type="region of interest" description="Disordered" evidence="2">
    <location>
        <begin position="799"/>
        <end position="882"/>
    </location>
</feature>
<feature type="region of interest" description="Disordered" evidence="2">
    <location>
        <begin position="159"/>
        <end position="179"/>
    </location>
</feature>
<evidence type="ECO:0000256" key="2">
    <source>
        <dbReference type="SAM" id="MobiDB-lite"/>
    </source>
</evidence>
<evidence type="ECO:0000313" key="3">
    <source>
        <dbReference type="EMBL" id="KZV29319.1"/>
    </source>
</evidence>